<dbReference type="SMART" id="SM00530">
    <property type="entry name" value="HTH_XRE"/>
    <property type="match status" value="1"/>
</dbReference>
<evidence type="ECO:0000259" key="1">
    <source>
        <dbReference type="PROSITE" id="PS50943"/>
    </source>
</evidence>
<dbReference type="CDD" id="cd00093">
    <property type="entry name" value="HTH_XRE"/>
    <property type="match status" value="1"/>
</dbReference>
<organism evidence="2 3">
    <name type="scientific">Pseudomonas alkylphenolica</name>
    <dbReference type="NCBI Taxonomy" id="237609"/>
    <lineage>
        <taxon>Bacteria</taxon>
        <taxon>Pseudomonadati</taxon>
        <taxon>Pseudomonadota</taxon>
        <taxon>Gammaproteobacteria</taxon>
        <taxon>Pseudomonadales</taxon>
        <taxon>Pseudomonadaceae</taxon>
        <taxon>Pseudomonas</taxon>
    </lineage>
</organism>
<dbReference type="Gene3D" id="1.10.260.40">
    <property type="entry name" value="lambda repressor-like DNA-binding domains"/>
    <property type="match status" value="1"/>
</dbReference>
<evidence type="ECO:0000313" key="2">
    <source>
        <dbReference type="EMBL" id="RWU21480.1"/>
    </source>
</evidence>
<reference evidence="2 3" key="1">
    <citation type="submission" date="2018-06" db="EMBL/GenBank/DDBJ databases">
        <title>Bacteria isolated from soil of Wuhan.</title>
        <authorList>
            <person name="Wei X."/>
            <person name="Chunhua H."/>
        </authorList>
    </citation>
    <scope>NUCLEOTIDE SEQUENCE [LARGE SCALE GENOMIC DNA]</scope>
    <source>
        <strain evidence="3">xwS2</strain>
    </source>
</reference>
<dbReference type="InterPro" id="IPR050077">
    <property type="entry name" value="LexA_repressor"/>
</dbReference>
<dbReference type="Gene3D" id="2.10.109.10">
    <property type="entry name" value="Umud Fragment, subunit A"/>
    <property type="match status" value="1"/>
</dbReference>
<dbReference type="PANTHER" id="PTHR33516">
    <property type="entry name" value="LEXA REPRESSOR"/>
    <property type="match status" value="1"/>
</dbReference>
<dbReference type="Pfam" id="PF01381">
    <property type="entry name" value="HTH_3"/>
    <property type="match status" value="1"/>
</dbReference>
<dbReference type="PROSITE" id="PS50943">
    <property type="entry name" value="HTH_CROC1"/>
    <property type="match status" value="1"/>
</dbReference>
<gene>
    <name evidence="2" type="ORF">DM813_20105</name>
</gene>
<sequence>MDKWTDAVKERMREIDFTQEKLAERMGVTQGAVGHWLRAEREPKLHMINQILVEVGFGPLQIGAAVQMRENSAVYGDTVHPTAMTGADGHTHELYYCYPIVSWALIDELPVATTWPRQSSDYATQARGFWLRVEGDAMTAPVGLSVPEGMLILIDTGLAAEPGKLLIVREAPNAVAIFRQLIEEGGQRYLKPLNPTYPKTLFTEQTQVLGVVVQALMKF</sequence>
<name>A0A443ZQV7_9PSED</name>
<protein>
    <submittedName>
        <fullName evidence="2">Cro/Cl family transcriptional regulator</fullName>
    </submittedName>
</protein>
<evidence type="ECO:0000313" key="3">
    <source>
        <dbReference type="Proteomes" id="UP000288983"/>
    </source>
</evidence>
<dbReference type="InterPro" id="IPR036286">
    <property type="entry name" value="LexA/Signal_pep-like_sf"/>
</dbReference>
<dbReference type="InterPro" id="IPR015927">
    <property type="entry name" value="Peptidase_S24_S26A/B/C"/>
</dbReference>
<dbReference type="SUPFAM" id="SSF47413">
    <property type="entry name" value="lambda repressor-like DNA-binding domains"/>
    <property type="match status" value="1"/>
</dbReference>
<dbReference type="EMBL" id="QJRG01000047">
    <property type="protein sequence ID" value="RWU21480.1"/>
    <property type="molecule type" value="Genomic_DNA"/>
</dbReference>
<accession>A0A443ZQV7</accession>
<dbReference type="InterPro" id="IPR039418">
    <property type="entry name" value="LexA-like"/>
</dbReference>
<proteinExistence type="predicted"/>
<comment type="caution">
    <text evidence="2">The sequence shown here is derived from an EMBL/GenBank/DDBJ whole genome shotgun (WGS) entry which is preliminary data.</text>
</comment>
<dbReference type="GO" id="GO:0003677">
    <property type="term" value="F:DNA binding"/>
    <property type="evidence" value="ECO:0007669"/>
    <property type="project" value="InterPro"/>
</dbReference>
<feature type="domain" description="HTH cro/C1-type" evidence="1">
    <location>
        <begin position="8"/>
        <end position="51"/>
    </location>
</feature>
<dbReference type="PANTHER" id="PTHR33516:SF2">
    <property type="entry name" value="LEXA REPRESSOR-RELATED"/>
    <property type="match status" value="1"/>
</dbReference>
<dbReference type="CDD" id="cd06529">
    <property type="entry name" value="S24_LexA-like"/>
    <property type="match status" value="1"/>
</dbReference>
<dbReference type="Proteomes" id="UP000288983">
    <property type="component" value="Unassembled WGS sequence"/>
</dbReference>
<dbReference type="SUPFAM" id="SSF51306">
    <property type="entry name" value="LexA/Signal peptidase"/>
    <property type="match status" value="1"/>
</dbReference>
<dbReference type="OrthoDB" id="9791537at2"/>
<dbReference type="InterPro" id="IPR010982">
    <property type="entry name" value="Lambda_DNA-bd_dom_sf"/>
</dbReference>
<dbReference type="InterPro" id="IPR001387">
    <property type="entry name" value="Cro/C1-type_HTH"/>
</dbReference>
<dbReference type="AlphaFoldDB" id="A0A443ZQV7"/>
<dbReference type="Pfam" id="PF00717">
    <property type="entry name" value="Peptidase_S24"/>
    <property type="match status" value="1"/>
</dbReference>